<organism evidence="2 3">
    <name type="scientific">Mycena metata</name>
    <dbReference type="NCBI Taxonomy" id="1033252"/>
    <lineage>
        <taxon>Eukaryota</taxon>
        <taxon>Fungi</taxon>
        <taxon>Dikarya</taxon>
        <taxon>Basidiomycota</taxon>
        <taxon>Agaricomycotina</taxon>
        <taxon>Agaricomycetes</taxon>
        <taxon>Agaricomycetidae</taxon>
        <taxon>Agaricales</taxon>
        <taxon>Marasmiineae</taxon>
        <taxon>Mycenaceae</taxon>
        <taxon>Mycena</taxon>
    </lineage>
</organism>
<comment type="caution">
    <text evidence="2">The sequence shown here is derived from an EMBL/GenBank/DDBJ whole genome shotgun (WGS) entry which is preliminary data.</text>
</comment>
<feature type="region of interest" description="Disordered" evidence="1">
    <location>
        <begin position="248"/>
        <end position="285"/>
    </location>
</feature>
<proteinExistence type="predicted"/>
<name>A0AAD7HXA6_9AGAR</name>
<evidence type="ECO:0008006" key="4">
    <source>
        <dbReference type="Google" id="ProtNLM"/>
    </source>
</evidence>
<evidence type="ECO:0000313" key="3">
    <source>
        <dbReference type="Proteomes" id="UP001215598"/>
    </source>
</evidence>
<gene>
    <name evidence="2" type="ORF">B0H16DRAFT_1775333</name>
</gene>
<evidence type="ECO:0000313" key="2">
    <source>
        <dbReference type="EMBL" id="KAJ7730189.1"/>
    </source>
</evidence>
<sequence length="602" mass="66073">MKLQNQKQRPNKPELGTQLASFAQGAERRAGLLVTSELEKARAGCKAQVERIAKDCGAKNRRFSIIIASPLYAQMCRRLFRLSKENREYRPSDQSVFLRRRSGQQRRYLGKAGRLLVSVRVDAPPGKPKPITKGGARKVSAKQEKFEALREEADAVDSLTGLATILDEAIRTMDANRAAPTKQCMLLLRRIQERLVDHHELKGEDDPQRSFSAILSRAVVTPVKELAEQVELQQRAIQNLSKRLEAVRNSPIASPTSPAASPKSSYTDAASKPKPTPRQAESPLPRGAGERILVRFAGPPPPLFTLRYDEIVGKLNAHLVPLGLPSILFVQKQISKSPGYFIAPCLGKEGVAILEERWADWAPGIIPGCRIVPVVAHCFVQVDGIPFTSVVSFESVVKQFEELNPTLGKVVGLPRWKNAPPNESRIAAAKRDGCRVPSAGSLVLRLESKDMVDRAVANGRVLLAGHAPRVGRTFPHLDVVQCWGCFKYGHVRARCNAPDAKCGGCSKAAHGFCSDTPVCSNCGGAHRADNPVCPVRKEHTEKQKQRAAELCRVLDQQSRYPPHFVAHTAAESPLSPLSPSLNLQDLFMASNPTSALRLHDLQ</sequence>
<evidence type="ECO:0000256" key="1">
    <source>
        <dbReference type="SAM" id="MobiDB-lite"/>
    </source>
</evidence>
<reference evidence="2" key="1">
    <citation type="submission" date="2023-03" db="EMBL/GenBank/DDBJ databases">
        <title>Massive genome expansion in bonnet fungi (Mycena s.s.) driven by repeated elements and novel gene families across ecological guilds.</title>
        <authorList>
            <consortium name="Lawrence Berkeley National Laboratory"/>
            <person name="Harder C.B."/>
            <person name="Miyauchi S."/>
            <person name="Viragh M."/>
            <person name="Kuo A."/>
            <person name="Thoen E."/>
            <person name="Andreopoulos B."/>
            <person name="Lu D."/>
            <person name="Skrede I."/>
            <person name="Drula E."/>
            <person name="Henrissat B."/>
            <person name="Morin E."/>
            <person name="Kohler A."/>
            <person name="Barry K."/>
            <person name="LaButti K."/>
            <person name="Morin E."/>
            <person name="Salamov A."/>
            <person name="Lipzen A."/>
            <person name="Mereny Z."/>
            <person name="Hegedus B."/>
            <person name="Baldrian P."/>
            <person name="Stursova M."/>
            <person name="Weitz H."/>
            <person name="Taylor A."/>
            <person name="Grigoriev I.V."/>
            <person name="Nagy L.G."/>
            <person name="Martin F."/>
            <person name="Kauserud H."/>
        </authorList>
    </citation>
    <scope>NUCLEOTIDE SEQUENCE</scope>
    <source>
        <strain evidence="2">CBHHK182m</strain>
    </source>
</reference>
<dbReference type="EMBL" id="JARKIB010000161">
    <property type="protein sequence ID" value="KAJ7730189.1"/>
    <property type="molecule type" value="Genomic_DNA"/>
</dbReference>
<accession>A0AAD7HXA6</accession>
<dbReference type="Proteomes" id="UP001215598">
    <property type="component" value="Unassembled WGS sequence"/>
</dbReference>
<protein>
    <recommendedName>
        <fullName evidence="4">Gag-like protein</fullName>
    </recommendedName>
</protein>
<feature type="compositionally biased region" description="Low complexity" evidence="1">
    <location>
        <begin position="250"/>
        <end position="265"/>
    </location>
</feature>
<keyword evidence="3" id="KW-1185">Reference proteome</keyword>
<dbReference type="AlphaFoldDB" id="A0AAD7HXA6"/>